<dbReference type="STRING" id="45067.Llan_1643"/>
<evidence type="ECO:0000313" key="7">
    <source>
        <dbReference type="Proteomes" id="UP000054869"/>
    </source>
</evidence>
<dbReference type="OrthoDB" id="5619798at2"/>
<sequence length="990" mass="112434">MTIIYEEIELTKIDDKTAGKNKGGFYRGTDGKEYFIKLPKEKKELFTELFAGLLLTEFKARLIEPLVRAGKFPPGYANSLICADVIRFEDGSYGIIQPRMSFTELWKIIGTGYRDGSDRNLFLEMLNGPAYYPMLTKDGQYYGLSFALFFSIVLSAFSVHSGNIVRLHSQKSDSSQTTANQFARIDWGDAFRHFASPDNNKDILSPAEYEGLLNIKKWTKGYIDNYRNIRGLPTAIAAKGRVVLEAMGEKPEDVMLEIVQIALGKIPVDLVDQETKTELADYLGIDAFRDVTFGKDGNYADVAKIFAQHLLNRINMTTILQEKEQKQNVKPDEDMYFSVIFTSSPSDSKSASNSMHISSIAEEGVLTVDSEIPFPALVNNWMTYLSRAKEGKIDYQQLDIDKLAELFNHYIDVIAQQAEICNFWQHDPLTSDNMLVKYYAGDNELDMGHAFVPQYRESTILRYLFMFNPKTWSTNRLRAYEKAVAEYNHQNADSFWKTMMQFSVQSVAVMQALKALKNQQAVQKKHPELSSEEQMGALLDGLEKGLREFTQANEQLSKLLKPSTGETLTFDSHAFYPISDETLQKMNGVQLATICLEEIDDADSSFLLFRILKDNDLRKRMKEALTEKASEFHRREDNPKGKIAKLAELEQQVELFLSTTEEFRTTPALKEKEQALIRLQDTASTLPAFQTAIAKQIATAEEEIEELKASIDYESKQKVFSETPDLEQFAILQTTYEKLSKNLQAKHAATFGGALQKAWQLHIRQYDTAAAKDKTKAFNNLQAFFDKLPKEFSAKFETEFAKRSKENQFYITVEGWAARQTIGEAIYNLPSKDPRLWQALQNRPETKLSHELVEDLLTLETFRQQKVALNQDNKLGKEYTSSLESFYSKAVDIRLSDLPVSKQADAIVEAAQHEFGHRHSTRRLVADVFMMVSVLFGGLGLFIGAARKYVAKTTFFFSTAPTDRETDLTAWIQKPEAEVTEARLIVSPAA</sequence>
<name>A0A0W0VLG2_9GAMM</name>
<reference evidence="6 7" key="1">
    <citation type="submission" date="2015-11" db="EMBL/GenBank/DDBJ databases">
        <title>Genomic analysis of 38 Legionella species identifies large and diverse effector repertoires.</title>
        <authorList>
            <person name="Burstein D."/>
            <person name="Amaro F."/>
            <person name="Zusman T."/>
            <person name="Lifshitz Z."/>
            <person name="Cohen O."/>
            <person name="Gilbert J.A."/>
            <person name="Pupko T."/>
            <person name="Shuman H.A."/>
            <person name="Segal G."/>
        </authorList>
    </citation>
    <scope>NUCLEOTIDE SEQUENCE [LARGE SCALE GENOMIC DNA]</scope>
    <source>
        <strain evidence="6 7">ATCC 49751</strain>
    </source>
</reference>
<organism evidence="6 7">
    <name type="scientific">Legionella lansingensis</name>
    <dbReference type="NCBI Taxonomy" id="45067"/>
    <lineage>
        <taxon>Bacteria</taxon>
        <taxon>Pseudomonadati</taxon>
        <taxon>Pseudomonadota</taxon>
        <taxon>Gammaproteobacteria</taxon>
        <taxon>Legionellales</taxon>
        <taxon>Legionellaceae</taxon>
        <taxon>Legionella</taxon>
    </lineage>
</organism>
<protein>
    <submittedName>
        <fullName evidence="6">Effector protein B, substrate of the Dot/Icm secretion system</fullName>
    </submittedName>
</protein>
<feature type="domain" description="LepB GAP" evidence="4">
    <location>
        <begin position="570"/>
        <end position="651"/>
    </location>
</feature>
<keyword evidence="2" id="KW-0812">Transmembrane</keyword>
<dbReference type="eggNOG" id="COG1196">
    <property type="taxonomic scope" value="Bacteria"/>
</dbReference>
<dbReference type="Pfam" id="PF18227">
    <property type="entry name" value="LepB_GAP_C"/>
    <property type="match status" value="1"/>
</dbReference>
<evidence type="ECO:0000256" key="2">
    <source>
        <dbReference type="SAM" id="Phobius"/>
    </source>
</evidence>
<proteinExistence type="predicted"/>
<feature type="domain" description="LepB GAP" evidence="3">
    <location>
        <begin position="366"/>
        <end position="561"/>
    </location>
</feature>
<feature type="coiled-coil region" evidence="1">
    <location>
        <begin position="690"/>
        <end position="717"/>
    </location>
</feature>
<keyword evidence="2" id="KW-0472">Membrane</keyword>
<dbReference type="InterPro" id="IPR040519">
    <property type="entry name" value="LepB_N"/>
</dbReference>
<comment type="caution">
    <text evidence="6">The sequence shown here is derived from an EMBL/GenBank/DDBJ whole genome shotgun (WGS) entry which is preliminary data.</text>
</comment>
<keyword evidence="7" id="KW-1185">Reference proteome</keyword>
<dbReference type="RefSeq" id="WP_028372347.1">
    <property type="nucleotide sequence ID" value="NZ_CAAAJD010000002.1"/>
</dbReference>
<keyword evidence="2" id="KW-1133">Transmembrane helix</keyword>
<feature type="domain" description="LepB N-terminal" evidence="5">
    <location>
        <begin position="131"/>
        <end position="318"/>
    </location>
</feature>
<dbReference type="InterPro" id="IPR041585">
    <property type="entry name" value="LepB_GAP_N"/>
</dbReference>
<feature type="transmembrane region" description="Helical" evidence="2">
    <location>
        <begin position="928"/>
        <end position="946"/>
    </location>
</feature>
<accession>A0A0W0VLG2</accession>
<evidence type="ECO:0000256" key="1">
    <source>
        <dbReference type="SAM" id="Coils"/>
    </source>
</evidence>
<dbReference type="EMBL" id="LNYI01000033">
    <property type="protein sequence ID" value="KTD20913.1"/>
    <property type="molecule type" value="Genomic_DNA"/>
</dbReference>
<dbReference type="InterPro" id="IPR040484">
    <property type="entry name" value="LepB_GAP_C"/>
</dbReference>
<dbReference type="AlphaFoldDB" id="A0A0W0VLG2"/>
<evidence type="ECO:0000313" key="6">
    <source>
        <dbReference type="EMBL" id="KTD20913.1"/>
    </source>
</evidence>
<gene>
    <name evidence="6" type="primary">lepB_1</name>
    <name evidence="6" type="ORF">Llan_1643</name>
</gene>
<dbReference type="Gene3D" id="1.25.40.830">
    <property type="match status" value="1"/>
</dbReference>
<keyword evidence="1" id="KW-0175">Coiled coil</keyword>
<dbReference type="Gene3D" id="1.20.120.1700">
    <property type="match status" value="1"/>
</dbReference>
<evidence type="ECO:0000259" key="3">
    <source>
        <dbReference type="Pfam" id="PF18172"/>
    </source>
</evidence>
<dbReference type="PATRIC" id="fig|45067.4.peg.1722"/>
<dbReference type="Pfam" id="PF18172">
    <property type="entry name" value="LepB_GAP_N"/>
    <property type="match status" value="1"/>
</dbReference>
<dbReference type="Proteomes" id="UP000054869">
    <property type="component" value="Unassembled WGS sequence"/>
</dbReference>
<evidence type="ECO:0000259" key="5">
    <source>
        <dbReference type="Pfam" id="PF18640"/>
    </source>
</evidence>
<evidence type="ECO:0000259" key="4">
    <source>
        <dbReference type="Pfam" id="PF18227"/>
    </source>
</evidence>
<dbReference type="Pfam" id="PF18640">
    <property type="entry name" value="LepB_N"/>
    <property type="match status" value="1"/>
</dbReference>